<evidence type="ECO:0000313" key="2">
    <source>
        <dbReference type="EMBL" id="KAI1705556.1"/>
    </source>
</evidence>
<protein>
    <submittedName>
        <fullName evidence="2">Uncharacterized protein</fullName>
    </submittedName>
</protein>
<keyword evidence="1" id="KW-1133">Transmembrane helix</keyword>
<feature type="transmembrane region" description="Helical" evidence="1">
    <location>
        <begin position="64"/>
        <end position="91"/>
    </location>
</feature>
<comment type="caution">
    <text evidence="2">The sequence shown here is derived from an EMBL/GenBank/DDBJ whole genome shotgun (WGS) entry which is preliminary data.</text>
</comment>
<reference evidence="2" key="1">
    <citation type="submission" date="2022-01" db="EMBL/GenBank/DDBJ databases">
        <title>Genome Sequence Resource for Two Populations of Ditylenchus destructor, the Migratory Endoparasitic Phytonematode.</title>
        <authorList>
            <person name="Zhang H."/>
            <person name="Lin R."/>
            <person name="Xie B."/>
        </authorList>
    </citation>
    <scope>NUCLEOTIDE SEQUENCE</scope>
    <source>
        <strain evidence="2">BazhouSP</strain>
    </source>
</reference>
<keyword evidence="1" id="KW-0472">Membrane</keyword>
<feature type="transmembrane region" description="Helical" evidence="1">
    <location>
        <begin position="38"/>
        <end position="57"/>
    </location>
</feature>
<feature type="transmembrane region" description="Helical" evidence="1">
    <location>
        <begin position="154"/>
        <end position="176"/>
    </location>
</feature>
<dbReference type="Proteomes" id="UP001201812">
    <property type="component" value="Unassembled WGS sequence"/>
</dbReference>
<keyword evidence="3" id="KW-1185">Reference proteome</keyword>
<dbReference type="EMBL" id="JAKKPZ010000055">
    <property type="protein sequence ID" value="KAI1705556.1"/>
    <property type="molecule type" value="Genomic_DNA"/>
</dbReference>
<accession>A0AAD4R2R1</accession>
<evidence type="ECO:0000313" key="3">
    <source>
        <dbReference type="Proteomes" id="UP001201812"/>
    </source>
</evidence>
<sequence>MWTSGIVAVTSWIVGWIGLALGLLTLFLAFFIGNSIGGYIDGFCTIITYVTLIVACHMASRTGYFIFLVANACLIVGKAIYLLILLVIVVLTPGGWQGYTNGGGLGGVYPDNGILGYGSGSAWGMSPSLTYGSSIINNPYEYGPYGYGGRYGSMYLEVILMFGLLLHVSLGLTCYVQYIGFRAYQITSAQHRPLYCAAVANDTGYYYTEQPQATTALPSKETYLPVYNPVVNEGTRF</sequence>
<evidence type="ECO:0000256" key="1">
    <source>
        <dbReference type="SAM" id="Phobius"/>
    </source>
</evidence>
<organism evidence="2 3">
    <name type="scientific">Ditylenchus destructor</name>
    <dbReference type="NCBI Taxonomy" id="166010"/>
    <lineage>
        <taxon>Eukaryota</taxon>
        <taxon>Metazoa</taxon>
        <taxon>Ecdysozoa</taxon>
        <taxon>Nematoda</taxon>
        <taxon>Chromadorea</taxon>
        <taxon>Rhabditida</taxon>
        <taxon>Tylenchina</taxon>
        <taxon>Tylenchomorpha</taxon>
        <taxon>Sphaerularioidea</taxon>
        <taxon>Anguinidae</taxon>
        <taxon>Anguininae</taxon>
        <taxon>Ditylenchus</taxon>
    </lineage>
</organism>
<keyword evidence="1" id="KW-0812">Transmembrane</keyword>
<feature type="transmembrane region" description="Helical" evidence="1">
    <location>
        <begin position="12"/>
        <end position="32"/>
    </location>
</feature>
<dbReference type="AlphaFoldDB" id="A0AAD4R2R1"/>
<proteinExistence type="predicted"/>
<name>A0AAD4R2R1_9BILA</name>
<gene>
    <name evidence="2" type="ORF">DdX_13520</name>
</gene>